<dbReference type="Pfam" id="PF06985">
    <property type="entry name" value="HET"/>
    <property type="match status" value="1"/>
</dbReference>
<dbReference type="PANTHER" id="PTHR10622:SF12">
    <property type="entry name" value="HET DOMAIN-CONTAINING PROTEIN"/>
    <property type="match status" value="1"/>
</dbReference>
<dbReference type="Proteomes" id="UP000183567">
    <property type="component" value="Unassembled WGS sequence"/>
</dbReference>
<evidence type="ECO:0000313" key="3">
    <source>
        <dbReference type="Proteomes" id="UP000183567"/>
    </source>
</evidence>
<evidence type="ECO:0000313" key="2">
    <source>
        <dbReference type="EMBL" id="OJA18347.1"/>
    </source>
</evidence>
<proteinExistence type="predicted"/>
<name>A0A1J8QEH0_9AGAM</name>
<protein>
    <recommendedName>
        <fullName evidence="1">Heterokaryon incompatibility domain-containing protein</fullName>
    </recommendedName>
</protein>
<keyword evidence="3" id="KW-1185">Reference proteome</keyword>
<dbReference type="AlphaFoldDB" id="A0A1J8QEH0"/>
<comment type="caution">
    <text evidence="2">The sequence shown here is derived from an EMBL/GenBank/DDBJ whole genome shotgun (WGS) entry which is preliminary data.</text>
</comment>
<organism evidence="2 3">
    <name type="scientific">Rhizopogon vesiculosus</name>
    <dbReference type="NCBI Taxonomy" id="180088"/>
    <lineage>
        <taxon>Eukaryota</taxon>
        <taxon>Fungi</taxon>
        <taxon>Dikarya</taxon>
        <taxon>Basidiomycota</taxon>
        <taxon>Agaricomycotina</taxon>
        <taxon>Agaricomycetes</taxon>
        <taxon>Agaricomycetidae</taxon>
        <taxon>Boletales</taxon>
        <taxon>Suillineae</taxon>
        <taxon>Rhizopogonaceae</taxon>
        <taxon>Rhizopogon</taxon>
    </lineage>
</organism>
<accession>A0A1J8QEH0</accession>
<dbReference type="EMBL" id="LVVM01001535">
    <property type="protein sequence ID" value="OJA18347.1"/>
    <property type="molecule type" value="Genomic_DNA"/>
</dbReference>
<evidence type="ECO:0000259" key="1">
    <source>
        <dbReference type="Pfam" id="PF06985"/>
    </source>
</evidence>
<sequence>MKFVERNEVRKHFQRFIFATRLDDLAKLVKYAILSHRWLDTGELTYEEMRSGRRRGPGYQKLKRFCETAREYNMEFAWVDTCCIDKNSSTEIDESIRSMFRWYRNSALCIVHLAESETIQDIMRDEWTKRGWTLQELLAPHRMKLFDKHWGPMTRYRNDKSLEDTEVMKTLEAATGIPLDYLRRFYPGAVMVDERMRWAARRKTTRVEDIAYSLMGIFDVSMQIAYGEGGDRAFCRLIETIMQAGEPSVLNWMGEATRNHSSGVIPLSPRSFVDRTLHLGEKMEMTMTGLGLQMALVILPLRVSSTNNQRATLGYDEVTLEFVQCPAVQVDFLDYATDVHHARQFAFGIVNYSLRSSQLPRIRGKSTGFILNRGEEGWYLLCVPVCKPRSEDFVGLNLISHPPREFDAWKKVQMTGLKEIKFPNIPSDSYFYIGREYLESVYL</sequence>
<dbReference type="OrthoDB" id="674604at2759"/>
<feature type="domain" description="Heterokaryon incompatibility" evidence="1">
    <location>
        <begin position="31"/>
        <end position="117"/>
    </location>
</feature>
<gene>
    <name evidence="2" type="ORF">AZE42_12993</name>
</gene>
<reference evidence="2 3" key="1">
    <citation type="submission" date="2016-03" db="EMBL/GenBank/DDBJ databases">
        <title>Comparative genomics of the ectomycorrhizal sister species Rhizopogon vinicolor and Rhizopogon vesiculosus (Basidiomycota: Boletales) reveals a divergence of the mating type B locus.</title>
        <authorList>
            <person name="Mujic A.B."/>
            <person name="Kuo A."/>
            <person name="Tritt A."/>
            <person name="Lipzen A."/>
            <person name="Chen C."/>
            <person name="Johnson J."/>
            <person name="Sharma A."/>
            <person name="Barry K."/>
            <person name="Grigoriev I.V."/>
            <person name="Spatafora J.W."/>
        </authorList>
    </citation>
    <scope>NUCLEOTIDE SEQUENCE [LARGE SCALE GENOMIC DNA]</scope>
    <source>
        <strain evidence="2 3">AM-OR11-056</strain>
    </source>
</reference>
<dbReference type="PANTHER" id="PTHR10622">
    <property type="entry name" value="HET DOMAIN-CONTAINING PROTEIN"/>
    <property type="match status" value="1"/>
</dbReference>
<dbReference type="STRING" id="180088.A0A1J8QEH0"/>
<dbReference type="InterPro" id="IPR010730">
    <property type="entry name" value="HET"/>
</dbReference>